<evidence type="ECO:0000256" key="5">
    <source>
        <dbReference type="SAM" id="MobiDB-lite"/>
    </source>
</evidence>
<name>A0ABU9B186_9BACT</name>
<dbReference type="PRINTS" id="PR01021">
    <property type="entry name" value="OMPADOMAIN"/>
</dbReference>
<accession>A0ABU9B186</accession>
<dbReference type="PROSITE" id="PS51123">
    <property type="entry name" value="OMPA_2"/>
    <property type="match status" value="1"/>
</dbReference>
<evidence type="ECO:0000256" key="4">
    <source>
        <dbReference type="PROSITE-ProRule" id="PRU00473"/>
    </source>
</evidence>
<dbReference type="CDD" id="cd07185">
    <property type="entry name" value="OmpA_C-like"/>
    <property type="match status" value="1"/>
</dbReference>
<evidence type="ECO:0000256" key="3">
    <source>
        <dbReference type="ARBA" id="ARBA00023237"/>
    </source>
</evidence>
<keyword evidence="3" id="KW-0998">Cell outer membrane</keyword>
<feature type="compositionally biased region" description="Basic and acidic residues" evidence="5">
    <location>
        <begin position="417"/>
        <end position="436"/>
    </location>
</feature>
<feature type="domain" description="OmpA-like" evidence="7">
    <location>
        <begin position="223"/>
        <end position="341"/>
    </location>
</feature>
<dbReference type="InterPro" id="IPR036737">
    <property type="entry name" value="OmpA-like_sf"/>
</dbReference>
<dbReference type="SUPFAM" id="SSF103088">
    <property type="entry name" value="OmpA-like"/>
    <property type="match status" value="1"/>
</dbReference>
<comment type="subcellular location">
    <subcellularLocation>
        <location evidence="1">Cell outer membrane</location>
    </subcellularLocation>
</comment>
<dbReference type="Pfam" id="PF00691">
    <property type="entry name" value="OmpA"/>
    <property type="match status" value="1"/>
</dbReference>
<dbReference type="RefSeq" id="WP_341407537.1">
    <property type="nucleotide sequence ID" value="NZ_JBBUKT010000013.1"/>
</dbReference>
<comment type="caution">
    <text evidence="8">The sequence shown here is derived from an EMBL/GenBank/DDBJ whole genome shotgun (WGS) entry which is preliminary data.</text>
</comment>
<dbReference type="InterPro" id="IPR006665">
    <property type="entry name" value="OmpA-like"/>
</dbReference>
<evidence type="ECO:0000313" key="8">
    <source>
        <dbReference type="EMBL" id="MEK7953770.1"/>
    </source>
</evidence>
<dbReference type="PANTHER" id="PTHR30329">
    <property type="entry name" value="STATOR ELEMENT OF FLAGELLAR MOTOR COMPLEX"/>
    <property type="match status" value="1"/>
</dbReference>
<dbReference type="Proteomes" id="UP001371305">
    <property type="component" value="Unassembled WGS sequence"/>
</dbReference>
<feature type="compositionally biased region" description="Pro residues" evidence="5">
    <location>
        <begin position="353"/>
        <end position="377"/>
    </location>
</feature>
<dbReference type="EMBL" id="JBBUKT010000013">
    <property type="protein sequence ID" value="MEK7953770.1"/>
    <property type="molecule type" value="Genomic_DNA"/>
</dbReference>
<dbReference type="InterPro" id="IPR050330">
    <property type="entry name" value="Bact_OuterMem_StrucFunc"/>
</dbReference>
<reference evidence="8 9" key="1">
    <citation type="submission" date="2024-04" db="EMBL/GenBank/DDBJ databases">
        <title>Luteolibacter sp. isolated from soil.</title>
        <authorList>
            <person name="An J."/>
        </authorList>
    </citation>
    <scope>NUCLEOTIDE SEQUENCE [LARGE SCALE GENOMIC DNA]</scope>
    <source>
        <strain evidence="8 9">Y139</strain>
    </source>
</reference>
<feature type="transmembrane region" description="Helical" evidence="6">
    <location>
        <begin position="24"/>
        <end position="46"/>
    </location>
</feature>
<evidence type="ECO:0000313" key="9">
    <source>
        <dbReference type="Proteomes" id="UP001371305"/>
    </source>
</evidence>
<organism evidence="8 9">
    <name type="scientific">Luteolibacter soli</name>
    <dbReference type="NCBI Taxonomy" id="3135280"/>
    <lineage>
        <taxon>Bacteria</taxon>
        <taxon>Pseudomonadati</taxon>
        <taxon>Verrucomicrobiota</taxon>
        <taxon>Verrucomicrobiia</taxon>
        <taxon>Verrucomicrobiales</taxon>
        <taxon>Verrucomicrobiaceae</taxon>
        <taxon>Luteolibacter</taxon>
    </lineage>
</organism>
<proteinExistence type="predicted"/>
<evidence type="ECO:0000259" key="7">
    <source>
        <dbReference type="PROSITE" id="PS51123"/>
    </source>
</evidence>
<sequence>MDDGYSWRESRESAPIRLPGPDNLGWWAGVAFFIAIILHVAAFFALGHIKIGLGFIPSTEIETGPVQVEQVEILPPDHALDPPDEVTPPPPDTHTLLEEIDVLAKLPENTEMDLKPDINDPEFAVRLTNPALEGDPAGVVVDPAQGFDIDTALPELGRTAEPMPLAADSQIIVDPGATAAADSQLDRFAEDLLKKGAGGNAEAGTLDGVVTLDDMVGLPADVLVGKMTMLPSDLLFEYNSAELRESARVGMMKLAMIIEKNPGLYCWIEGHSDLYGTDQYNLELSKRRAAAVKSYLTGSLFLPGDKIETRGFGKTHPILKQGTVDEQGPNRRVEIRMRRKPAPPQIAVAAPKQPEPQHAPQPAPQRPQPPEQGPPAPVLVKPQRALPVEEEPKTPKPPRAKPIEEPAPHVDTLPEPPKARPVEEAPPKAKPIEESPPRAAEVIEEPQRQPQRAIPVE</sequence>
<evidence type="ECO:0000256" key="6">
    <source>
        <dbReference type="SAM" id="Phobius"/>
    </source>
</evidence>
<dbReference type="Gene3D" id="3.30.1330.60">
    <property type="entry name" value="OmpA-like domain"/>
    <property type="match status" value="1"/>
</dbReference>
<keyword evidence="2 4" id="KW-0472">Membrane</keyword>
<protein>
    <submittedName>
        <fullName evidence="8">OmpA family protein</fullName>
    </submittedName>
</protein>
<evidence type="ECO:0000256" key="2">
    <source>
        <dbReference type="ARBA" id="ARBA00023136"/>
    </source>
</evidence>
<keyword evidence="6" id="KW-1133">Transmembrane helix</keyword>
<evidence type="ECO:0000256" key="1">
    <source>
        <dbReference type="ARBA" id="ARBA00004442"/>
    </source>
</evidence>
<keyword evidence="6" id="KW-0812">Transmembrane</keyword>
<gene>
    <name evidence="8" type="ORF">WKV53_24860</name>
</gene>
<keyword evidence="9" id="KW-1185">Reference proteome</keyword>
<dbReference type="InterPro" id="IPR006664">
    <property type="entry name" value="OMP_bac"/>
</dbReference>
<dbReference type="PANTHER" id="PTHR30329:SF21">
    <property type="entry name" value="LIPOPROTEIN YIAD-RELATED"/>
    <property type="match status" value="1"/>
</dbReference>
<feature type="region of interest" description="Disordered" evidence="5">
    <location>
        <begin position="311"/>
        <end position="457"/>
    </location>
</feature>